<dbReference type="KEGG" id="vg:2700939"/>
<gene>
    <name evidence="1" type="primary">88</name>
    <name evidence="1" type="ORF">PBI_CHE9D_88</name>
</gene>
<sequence>MRSWRLRALWRGGGCHERRRQGGGCESRSAWRTAPAINNRRRTVTGKWKVRLARRRDGSLYTYLRMWNVFTPEGQFSGSFDTWGEAMRWATDITAHVEFFLGFHEESR</sequence>
<dbReference type="Proteomes" id="UP000006819">
    <property type="component" value="Segment"/>
</dbReference>
<protein>
    <submittedName>
        <fullName evidence="1">Uncharacterized protein</fullName>
    </submittedName>
</protein>
<evidence type="ECO:0000313" key="2">
    <source>
        <dbReference type="Proteomes" id="UP000006819"/>
    </source>
</evidence>
<name>Q855M5_9CAUD</name>
<keyword evidence="2" id="KW-1185">Reference proteome</keyword>
<reference evidence="1 2" key="1">
    <citation type="journal article" date="2003" name="Cell">
        <title>Origins of highly mosaic mycobacteriophage genomes.</title>
        <authorList>
            <person name="Pedulla M.L."/>
            <person name="Ford M.E."/>
            <person name="Houtz J.M."/>
            <person name="Karthikeyan T."/>
            <person name="Wadsworth C."/>
            <person name="Lewis J.A."/>
            <person name="Jacobs-Sera D."/>
            <person name="Falbo J."/>
            <person name="Gross J."/>
            <person name="Pannunzio N.R."/>
            <person name="Brucker W."/>
            <person name="Kumar V."/>
            <person name="Kandasamy J."/>
            <person name="Keenan L."/>
            <person name="Bardarov S."/>
            <person name="Kriakov J."/>
            <person name="Lawrence J.G."/>
            <person name="Jacobs W.R. Jr."/>
            <person name="Hendrix R.W."/>
            <person name="Hatfull G.F."/>
        </authorList>
    </citation>
    <scope>NUCLEOTIDE SEQUENCE</scope>
</reference>
<dbReference type="RefSeq" id="NP_818061.1">
    <property type="nucleotide sequence ID" value="NC_004686.2"/>
</dbReference>
<dbReference type="EMBL" id="AY129336">
    <property type="protein sequence ID" value="AAN08006.1"/>
    <property type="molecule type" value="Genomic_DNA"/>
</dbReference>
<organism evidence="1 2">
    <name type="scientific">Mycobacterium phage Che9d</name>
    <dbReference type="NCBI Taxonomy" id="2907834"/>
    <lineage>
        <taxon>Viruses</taxon>
        <taxon>Duplodnaviria</taxon>
        <taxon>Heunggongvirae</taxon>
        <taxon>Uroviricota</taxon>
        <taxon>Caudoviricetes</taxon>
        <taxon>Gracegardnervirinae</taxon>
        <taxon>Avanivirus</taxon>
        <taxon>Avanivirus Che9d</taxon>
    </lineage>
</organism>
<accession>Q855M5</accession>
<dbReference type="OrthoDB" id="21922at10239"/>
<dbReference type="GeneID" id="2700939"/>
<evidence type="ECO:0000313" key="1">
    <source>
        <dbReference type="EMBL" id="AAN08006.1"/>
    </source>
</evidence>
<proteinExistence type="predicted"/>